<dbReference type="EMBL" id="JACHGN010000001">
    <property type="protein sequence ID" value="MBB5130904.1"/>
    <property type="molecule type" value="Genomic_DNA"/>
</dbReference>
<gene>
    <name evidence="2" type="ORF">HNP84_000592</name>
</gene>
<dbReference type="Gene3D" id="3.40.30.10">
    <property type="entry name" value="Glutaredoxin"/>
    <property type="match status" value="1"/>
</dbReference>
<reference evidence="2 3" key="1">
    <citation type="submission" date="2020-08" db="EMBL/GenBank/DDBJ databases">
        <title>Genomic Encyclopedia of Type Strains, Phase IV (KMG-IV): sequencing the most valuable type-strain genomes for metagenomic binning, comparative biology and taxonomic classification.</title>
        <authorList>
            <person name="Goeker M."/>
        </authorList>
    </citation>
    <scope>NUCLEOTIDE SEQUENCE [LARGE SCALE GENOMIC DNA]</scope>
    <source>
        <strain evidence="2 3">DSM 45615</strain>
    </source>
</reference>
<dbReference type="AlphaFoldDB" id="A0A840NQN1"/>
<name>A0A840NQN1_9ACTN</name>
<dbReference type="GO" id="GO:0016491">
    <property type="term" value="F:oxidoreductase activity"/>
    <property type="evidence" value="ECO:0007669"/>
    <property type="project" value="InterPro"/>
</dbReference>
<proteinExistence type="predicted"/>
<evidence type="ECO:0000259" key="1">
    <source>
        <dbReference type="Pfam" id="PF00578"/>
    </source>
</evidence>
<feature type="domain" description="Alkyl hydroperoxide reductase subunit C/ Thiol specific antioxidant" evidence="1">
    <location>
        <begin position="7"/>
        <end position="161"/>
    </location>
</feature>
<evidence type="ECO:0000313" key="3">
    <source>
        <dbReference type="Proteomes" id="UP000578449"/>
    </source>
</evidence>
<organism evidence="2 3">
    <name type="scientific">Thermocatellispora tengchongensis</name>
    <dbReference type="NCBI Taxonomy" id="1073253"/>
    <lineage>
        <taxon>Bacteria</taxon>
        <taxon>Bacillati</taxon>
        <taxon>Actinomycetota</taxon>
        <taxon>Actinomycetes</taxon>
        <taxon>Streptosporangiales</taxon>
        <taxon>Streptosporangiaceae</taxon>
        <taxon>Thermocatellispora</taxon>
    </lineage>
</organism>
<comment type="caution">
    <text evidence="2">The sequence shown here is derived from an EMBL/GenBank/DDBJ whole genome shotgun (WGS) entry which is preliminary data.</text>
</comment>
<dbReference type="InterPro" id="IPR000866">
    <property type="entry name" value="AhpC/TSA"/>
</dbReference>
<dbReference type="InterPro" id="IPR036249">
    <property type="entry name" value="Thioredoxin-like_sf"/>
</dbReference>
<dbReference type="Pfam" id="PF00578">
    <property type="entry name" value="AhpC-TSA"/>
    <property type="match status" value="1"/>
</dbReference>
<dbReference type="CDD" id="cd02970">
    <property type="entry name" value="PRX_like2"/>
    <property type="match status" value="1"/>
</dbReference>
<sequence length="186" mass="20227">MTRYEPGDAVPVRELLTIRSQRIRLPAVSGLTHLQFRRYAGCPICNTHLRSISLSHADLLRAGITEIAVFHSSAEAMRPHQGDLPFAVVADPDRELYRDFGVETSPRAVLHPKALAAPFKATTYAAITRGLRAGGSPAPPRGDTALGLPADFLIDADGIVLAVKYGRHAADQWSVDELLRLSAERV</sequence>
<accession>A0A840NQN1</accession>
<evidence type="ECO:0000313" key="2">
    <source>
        <dbReference type="EMBL" id="MBB5130904.1"/>
    </source>
</evidence>
<keyword evidence="3" id="KW-1185">Reference proteome</keyword>
<dbReference type="RefSeq" id="WP_185047719.1">
    <property type="nucleotide sequence ID" value="NZ_BAABIX010000013.1"/>
</dbReference>
<protein>
    <submittedName>
        <fullName evidence="2">Peroxiredoxin</fullName>
    </submittedName>
</protein>
<dbReference type="GO" id="GO:0016209">
    <property type="term" value="F:antioxidant activity"/>
    <property type="evidence" value="ECO:0007669"/>
    <property type="project" value="InterPro"/>
</dbReference>
<dbReference type="Proteomes" id="UP000578449">
    <property type="component" value="Unassembled WGS sequence"/>
</dbReference>
<dbReference type="SUPFAM" id="SSF52833">
    <property type="entry name" value="Thioredoxin-like"/>
    <property type="match status" value="1"/>
</dbReference>